<dbReference type="InterPro" id="IPR004343">
    <property type="entry name" value="Plus-3_dom"/>
</dbReference>
<dbReference type="Proteomes" id="UP001202479">
    <property type="component" value="Unassembled WGS sequence"/>
</dbReference>
<evidence type="ECO:0000259" key="6">
    <source>
        <dbReference type="PROSITE" id="PS51360"/>
    </source>
</evidence>
<comment type="subcellular location">
    <subcellularLocation>
        <location evidence="1">Nucleus</location>
    </subcellularLocation>
</comment>
<feature type="domain" description="Plus3" evidence="6">
    <location>
        <begin position="250"/>
        <end position="385"/>
    </location>
</feature>
<dbReference type="RefSeq" id="XP_049182255.1">
    <property type="nucleotide sequence ID" value="XM_049326574.1"/>
</dbReference>
<feature type="compositionally biased region" description="Basic and acidic residues" evidence="5">
    <location>
        <begin position="100"/>
        <end position="109"/>
    </location>
</feature>
<feature type="compositionally biased region" description="Acidic residues" evidence="5">
    <location>
        <begin position="200"/>
        <end position="228"/>
    </location>
</feature>
<evidence type="ECO:0000256" key="1">
    <source>
        <dbReference type="ARBA" id="ARBA00004123"/>
    </source>
</evidence>
<feature type="compositionally biased region" description="Basic residues" evidence="5">
    <location>
        <begin position="184"/>
        <end position="194"/>
    </location>
</feature>
<evidence type="ECO:0000256" key="4">
    <source>
        <dbReference type="ARBA" id="ARBA00023242"/>
    </source>
</evidence>
<dbReference type="EMBL" id="JAHUZD010000023">
    <property type="protein sequence ID" value="KAI3406510.2"/>
    <property type="molecule type" value="Genomic_DNA"/>
</dbReference>
<reference evidence="7" key="1">
    <citation type="journal article" date="2022" name="DNA Res.">
        <title>Genome analysis of five recently described species of the CUG-Ser clade uncovers Candida theae as a new hybrid lineage with pathogenic potential in the Candida parapsilosis species complex.</title>
        <authorList>
            <person name="Mixao V."/>
            <person name="Del Olmo V."/>
            <person name="Hegedusova E."/>
            <person name="Saus E."/>
            <person name="Pryszcz L."/>
            <person name="Cillingova A."/>
            <person name="Nosek J."/>
            <person name="Gabaldon T."/>
        </authorList>
    </citation>
    <scope>NUCLEOTIDE SEQUENCE</scope>
    <source>
        <strain evidence="7">CBS 10844</strain>
    </source>
</reference>
<sequence>MSDLEDDLLALAEGDDYESEVELSTSKRHATQGDSESEEDTVLTKRRRMEFDDEEVEGHVYHDDSEAGKGEIGGSGDYDSDAGYEPEEDAELVNPYPLEGKYKDEKDREELEEMDEIKREEILFERSQEMDKYNERNFLQQRIKQQEKQQRIKQQGEKLRTSSRNKTAGVKLDKEHKLSELKKQREKHSRRRRTKSEYGEGSEGEEEEQEEEQEEESEEIISDDEDYSDLDKPVSWGGISKSKHAKSTEVGKFEDVNRIRVGRSLLTQYCYHTGFEEAVTDTYAKISVGMDKETKRPIYRMVKICDIRSRPERPYRIGNAKYDLEFLVSQNKHQKKVFPMNVFSDSPITREEFEKYLQQLEKTGEKFDLLDDINEKFNQLDSLYNTGLTDKDVNNRIARKQQMQQAKGSYTAFEAVQAKSKLMEELKIYKQEGNLKETQRIIQELKSIDEILDQQTSSSIPQSQNQSIAKVNERNRKLNSTNIRKAELKTKNNSTVAGAAGAAGGAAGNLGDYISGDPFSRLKTNTRMFYQDLINQENAKALKSINMKELIEEKSKQETEIAKSTYRNLSEMDKLIRSIDFDFELAV</sequence>
<feature type="compositionally biased region" description="Acidic residues" evidence="5">
    <location>
        <begin position="1"/>
        <end position="21"/>
    </location>
</feature>
<feature type="compositionally biased region" description="Basic and acidic residues" evidence="5">
    <location>
        <begin position="144"/>
        <end position="160"/>
    </location>
</feature>
<feature type="compositionally biased region" description="Basic and acidic residues" evidence="5">
    <location>
        <begin position="57"/>
        <end position="69"/>
    </location>
</feature>
<dbReference type="GO" id="GO:0003677">
    <property type="term" value="F:DNA binding"/>
    <property type="evidence" value="ECO:0007669"/>
    <property type="project" value="InterPro"/>
</dbReference>
<dbReference type="AlphaFoldDB" id="A0AAI9T1U7"/>
<protein>
    <submittedName>
        <fullName evidence="7">RTF1</fullName>
    </submittedName>
</protein>
<comment type="caution">
    <text evidence="7">The sequence shown here is derived from an EMBL/GenBank/DDBJ whole genome shotgun (WGS) entry which is preliminary data.</text>
</comment>
<organism evidence="7 8">
    <name type="scientific">Candida oxycetoniae</name>
    <dbReference type="NCBI Taxonomy" id="497107"/>
    <lineage>
        <taxon>Eukaryota</taxon>
        <taxon>Fungi</taxon>
        <taxon>Dikarya</taxon>
        <taxon>Ascomycota</taxon>
        <taxon>Saccharomycotina</taxon>
        <taxon>Pichiomycetes</taxon>
        <taxon>Debaryomycetaceae</taxon>
        <taxon>Candida/Lodderomyces clade</taxon>
        <taxon>Candida</taxon>
    </lineage>
</organism>
<dbReference type="Gene3D" id="3.90.70.200">
    <property type="entry name" value="Plus-3 domain"/>
    <property type="match status" value="1"/>
</dbReference>
<dbReference type="GO" id="GO:1990269">
    <property type="term" value="F:RNA polymerase II C-terminal domain phosphoserine binding"/>
    <property type="evidence" value="ECO:0007669"/>
    <property type="project" value="TreeGrafter"/>
</dbReference>
<keyword evidence="3" id="KW-0804">Transcription</keyword>
<dbReference type="SMART" id="SM00719">
    <property type="entry name" value="Plus3"/>
    <property type="match status" value="1"/>
</dbReference>
<keyword evidence="4" id="KW-0539">Nucleus</keyword>
<dbReference type="PANTHER" id="PTHR13115:SF8">
    <property type="entry name" value="RNA POLYMERASE-ASSOCIATED PROTEIN RTF1 HOMOLOG"/>
    <property type="match status" value="1"/>
</dbReference>
<dbReference type="PROSITE" id="PS51360">
    <property type="entry name" value="PLUS3"/>
    <property type="match status" value="1"/>
</dbReference>
<dbReference type="GO" id="GO:0016593">
    <property type="term" value="C:Cdc73/Paf1 complex"/>
    <property type="evidence" value="ECO:0007669"/>
    <property type="project" value="TreeGrafter"/>
</dbReference>
<feature type="compositionally biased region" description="Acidic residues" evidence="5">
    <location>
        <begin position="78"/>
        <end position="91"/>
    </location>
</feature>
<dbReference type="SUPFAM" id="SSF159042">
    <property type="entry name" value="Plus3-like"/>
    <property type="match status" value="1"/>
</dbReference>
<evidence type="ECO:0000313" key="8">
    <source>
        <dbReference type="Proteomes" id="UP001202479"/>
    </source>
</evidence>
<evidence type="ECO:0000256" key="3">
    <source>
        <dbReference type="ARBA" id="ARBA00023163"/>
    </source>
</evidence>
<dbReference type="InterPro" id="IPR036128">
    <property type="entry name" value="Plus3-like_sf"/>
</dbReference>
<evidence type="ECO:0000313" key="7">
    <source>
        <dbReference type="EMBL" id="KAI3406510.2"/>
    </source>
</evidence>
<keyword evidence="8" id="KW-1185">Reference proteome</keyword>
<proteinExistence type="predicted"/>
<evidence type="ECO:0000256" key="5">
    <source>
        <dbReference type="SAM" id="MobiDB-lite"/>
    </source>
</evidence>
<dbReference type="Pfam" id="PF03126">
    <property type="entry name" value="Plus-3"/>
    <property type="match status" value="1"/>
</dbReference>
<accession>A0AAI9T1U7</accession>
<keyword evidence="2" id="KW-0805">Transcription regulation</keyword>
<evidence type="ECO:0000256" key="2">
    <source>
        <dbReference type="ARBA" id="ARBA00023015"/>
    </source>
</evidence>
<feature type="compositionally biased region" description="Basic and acidic residues" evidence="5">
    <location>
        <begin position="171"/>
        <end position="183"/>
    </location>
</feature>
<name>A0AAI9T1U7_9ASCO</name>
<dbReference type="PANTHER" id="PTHR13115">
    <property type="entry name" value="RNA POLYMERASE-ASSOCIATED PROTEIN RTF1 HOMOLOG"/>
    <property type="match status" value="1"/>
</dbReference>
<gene>
    <name evidence="7" type="ORF">KGF56_000642</name>
</gene>
<feature type="region of interest" description="Disordered" evidence="5">
    <location>
        <begin position="1"/>
        <end position="240"/>
    </location>
</feature>
<feature type="compositionally biased region" description="Basic and acidic residues" evidence="5">
    <location>
        <begin position="116"/>
        <end position="135"/>
    </location>
</feature>
<dbReference type="GeneID" id="73378259"/>